<organism evidence="2 3">
    <name type="scientific">Musa acuminata subsp. malaccensis</name>
    <name type="common">Wild banana</name>
    <name type="synonym">Musa malaccensis</name>
    <dbReference type="NCBI Taxonomy" id="214687"/>
    <lineage>
        <taxon>Eukaryota</taxon>
        <taxon>Viridiplantae</taxon>
        <taxon>Streptophyta</taxon>
        <taxon>Embryophyta</taxon>
        <taxon>Tracheophyta</taxon>
        <taxon>Spermatophyta</taxon>
        <taxon>Magnoliopsida</taxon>
        <taxon>Liliopsida</taxon>
        <taxon>Zingiberales</taxon>
        <taxon>Musaceae</taxon>
        <taxon>Musa</taxon>
    </lineage>
</organism>
<sequence length="113" mass="12623">MTRFRAPARLPALSPVRICSWVPPSGPTIRSPIVSRLKRPQRHCWPAGLRGTHVGEAKRLEKHFPLQCLRPIKSPSNGGELWVPVLRHRPQTTAVTSLGPAATVIKNMHLARY</sequence>
<reference evidence="2" key="2">
    <citation type="submission" date="2021-05" db="UniProtKB">
        <authorList>
            <consortium name="EnsemblPlants"/>
        </authorList>
    </citation>
    <scope>IDENTIFICATION</scope>
    <source>
        <strain evidence="2">subsp. malaccensis</strain>
    </source>
</reference>
<name>A0A804JRQ3_MUSAM</name>
<keyword evidence="3" id="KW-1185">Reference proteome</keyword>
<dbReference type="AlphaFoldDB" id="A0A804JRQ3"/>
<proteinExistence type="predicted"/>
<protein>
    <submittedName>
        <fullName evidence="1">(wild Malaysian banana) hypothetical protein</fullName>
    </submittedName>
</protein>
<dbReference type="Proteomes" id="UP000012960">
    <property type="component" value="Unplaced"/>
</dbReference>
<dbReference type="Gramene" id="Ma07_t03440.1">
    <property type="protein sequence ID" value="Ma07_p03440.1"/>
    <property type="gene ID" value="Ma07_g03440"/>
</dbReference>
<dbReference type="EMBL" id="HG996473">
    <property type="protein sequence ID" value="CAG1855501.1"/>
    <property type="molecule type" value="Genomic_DNA"/>
</dbReference>
<reference evidence="1" key="1">
    <citation type="submission" date="2021-03" db="EMBL/GenBank/DDBJ databases">
        <authorList>
            <consortium name="Genoscope - CEA"/>
            <person name="William W."/>
        </authorList>
    </citation>
    <scope>NUCLEOTIDE SEQUENCE</scope>
    <source>
        <strain evidence="1">Doubled-haploid Pahang</strain>
    </source>
</reference>
<evidence type="ECO:0000313" key="1">
    <source>
        <dbReference type="EMBL" id="CAG1855501.1"/>
    </source>
</evidence>
<dbReference type="EnsemblPlants" id="Ma07_t03440.1">
    <property type="protein sequence ID" value="Ma07_p03440.1"/>
    <property type="gene ID" value="Ma07_g03440"/>
</dbReference>
<evidence type="ECO:0000313" key="2">
    <source>
        <dbReference type="EnsemblPlants" id="Ma07_p03440.1"/>
    </source>
</evidence>
<gene>
    <name evidence="1" type="ORF">GSMUA_51370.1</name>
</gene>
<accession>A0A804JRQ3</accession>
<evidence type="ECO:0000313" key="3">
    <source>
        <dbReference type="Proteomes" id="UP000012960"/>
    </source>
</evidence>
<dbReference type="InParanoid" id="A0A804JRQ3"/>